<evidence type="ECO:0000313" key="2">
    <source>
        <dbReference type="Proteomes" id="UP001642484"/>
    </source>
</evidence>
<proteinExistence type="predicted"/>
<evidence type="ECO:0000313" key="1">
    <source>
        <dbReference type="EMBL" id="CAK9030340.1"/>
    </source>
</evidence>
<keyword evidence="2" id="KW-1185">Reference proteome</keyword>
<name>A0ABP0KTZ3_9DINO</name>
<gene>
    <name evidence="1" type="ORF">CCMP2556_LOCUS17833</name>
</gene>
<organism evidence="1 2">
    <name type="scientific">Durusdinium trenchii</name>
    <dbReference type="NCBI Taxonomy" id="1381693"/>
    <lineage>
        <taxon>Eukaryota</taxon>
        <taxon>Sar</taxon>
        <taxon>Alveolata</taxon>
        <taxon>Dinophyceae</taxon>
        <taxon>Suessiales</taxon>
        <taxon>Symbiodiniaceae</taxon>
        <taxon>Durusdinium</taxon>
    </lineage>
</organism>
<accession>A0ABP0KTZ3</accession>
<reference evidence="1 2" key="1">
    <citation type="submission" date="2024-02" db="EMBL/GenBank/DDBJ databases">
        <authorList>
            <person name="Chen Y."/>
            <person name="Shah S."/>
            <person name="Dougan E. K."/>
            <person name="Thang M."/>
            <person name="Chan C."/>
        </authorList>
    </citation>
    <scope>NUCLEOTIDE SEQUENCE [LARGE SCALE GENOMIC DNA]</scope>
</reference>
<dbReference type="Proteomes" id="UP001642484">
    <property type="component" value="Unassembled WGS sequence"/>
</dbReference>
<protein>
    <submittedName>
        <fullName evidence="1">Uncharacterized protein</fullName>
    </submittedName>
</protein>
<comment type="caution">
    <text evidence="1">The sequence shown here is derived from an EMBL/GenBank/DDBJ whole genome shotgun (WGS) entry which is preliminary data.</text>
</comment>
<dbReference type="EMBL" id="CAXAMN010010001">
    <property type="protein sequence ID" value="CAK9030340.1"/>
    <property type="molecule type" value="Genomic_DNA"/>
</dbReference>
<sequence length="161" mass="18649">MPCCAKRRAVRHTPLEQYAKSLEVQEAAIEADPLELFPMYVVPLDVLLDMTQVVPHENLKTEGKLLEYEESMGNAAFVSHQWVDRSHPDPQFKQLSVLQDALRNAMSRTMREISLDVVTATVMPSTKSLPTSELWSRELFLWYDSLRRRICFCLVVFFLFL</sequence>